<dbReference type="Gene3D" id="4.10.240.10">
    <property type="entry name" value="Zn(2)-C6 fungal-type DNA-binding domain"/>
    <property type="match status" value="1"/>
</dbReference>
<gene>
    <name evidence="5" type="ORF">LHYA1_G005009</name>
</gene>
<evidence type="ECO:0000256" key="3">
    <source>
        <dbReference type="SAM" id="MobiDB-lite"/>
    </source>
</evidence>
<evidence type="ECO:0000313" key="6">
    <source>
        <dbReference type="Proteomes" id="UP000431533"/>
    </source>
</evidence>
<evidence type="ECO:0000313" key="5">
    <source>
        <dbReference type="EMBL" id="TVY25971.1"/>
    </source>
</evidence>
<comment type="caution">
    <text evidence="5">The sequence shown here is derived from an EMBL/GenBank/DDBJ whole genome shotgun (WGS) entry which is preliminary data.</text>
</comment>
<feature type="region of interest" description="Disordered" evidence="3">
    <location>
        <begin position="837"/>
        <end position="858"/>
    </location>
</feature>
<evidence type="ECO:0000259" key="4">
    <source>
        <dbReference type="PROSITE" id="PS50048"/>
    </source>
</evidence>
<feature type="compositionally biased region" description="Polar residues" evidence="3">
    <location>
        <begin position="847"/>
        <end position="858"/>
    </location>
</feature>
<feature type="domain" description="Zn(2)-C6 fungal-type" evidence="4">
    <location>
        <begin position="40"/>
        <end position="68"/>
    </location>
</feature>
<feature type="region of interest" description="Disordered" evidence="3">
    <location>
        <begin position="116"/>
        <end position="155"/>
    </location>
</feature>
<dbReference type="PROSITE" id="PS50048">
    <property type="entry name" value="ZN2_CY6_FUNGAL_2"/>
    <property type="match status" value="1"/>
</dbReference>
<dbReference type="GO" id="GO:0003677">
    <property type="term" value="F:DNA binding"/>
    <property type="evidence" value="ECO:0007669"/>
    <property type="project" value="InterPro"/>
</dbReference>
<dbReference type="OrthoDB" id="2354469at2759"/>
<dbReference type="CDD" id="cd12148">
    <property type="entry name" value="fungal_TF_MHR"/>
    <property type="match status" value="1"/>
</dbReference>
<keyword evidence="1" id="KW-0479">Metal-binding</keyword>
<feature type="compositionally biased region" description="Low complexity" evidence="3">
    <location>
        <begin position="1"/>
        <end position="14"/>
    </location>
</feature>
<reference evidence="5 6" key="1">
    <citation type="submission" date="2018-05" db="EMBL/GenBank/DDBJ databases">
        <title>Genome sequencing and assembly of the regulated plant pathogen Lachnellula willkommii and related sister species for the development of diagnostic species identification markers.</title>
        <authorList>
            <person name="Giroux E."/>
            <person name="Bilodeau G."/>
        </authorList>
    </citation>
    <scope>NUCLEOTIDE SEQUENCE [LARGE SCALE GENOMIC DNA]</scope>
    <source>
        <strain evidence="5 6">CBS 185.66</strain>
    </source>
</reference>
<dbReference type="GO" id="GO:0008270">
    <property type="term" value="F:zinc ion binding"/>
    <property type="evidence" value="ECO:0007669"/>
    <property type="project" value="InterPro"/>
</dbReference>
<dbReference type="SMART" id="SM00066">
    <property type="entry name" value="GAL4"/>
    <property type="match status" value="1"/>
</dbReference>
<proteinExistence type="predicted"/>
<keyword evidence="6" id="KW-1185">Reference proteome</keyword>
<evidence type="ECO:0000256" key="1">
    <source>
        <dbReference type="ARBA" id="ARBA00022723"/>
    </source>
</evidence>
<dbReference type="Pfam" id="PF04082">
    <property type="entry name" value="Fungal_trans"/>
    <property type="match status" value="1"/>
</dbReference>
<dbReference type="InterPro" id="IPR007219">
    <property type="entry name" value="XnlR_reg_dom"/>
</dbReference>
<dbReference type="Proteomes" id="UP000431533">
    <property type="component" value="Unassembled WGS sequence"/>
</dbReference>
<dbReference type="InterPro" id="IPR001138">
    <property type="entry name" value="Zn2Cys6_DnaBD"/>
</dbReference>
<dbReference type="GO" id="GO:0000981">
    <property type="term" value="F:DNA-binding transcription factor activity, RNA polymerase II-specific"/>
    <property type="evidence" value="ECO:0007669"/>
    <property type="project" value="InterPro"/>
</dbReference>
<dbReference type="Pfam" id="PF00172">
    <property type="entry name" value="Zn_clus"/>
    <property type="match status" value="1"/>
</dbReference>
<dbReference type="SMART" id="SM00906">
    <property type="entry name" value="Fungal_trans"/>
    <property type="match status" value="1"/>
</dbReference>
<dbReference type="GeneID" id="41985207"/>
<dbReference type="CDD" id="cd00067">
    <property type="entry name" value="GAL4"/>
    <property type="match status" value="1"/>
</dbReference>
<dbReference type="GO" id="GO:0006351">
    <property type="term" value="P:DNA-templated transcription"/>
    <property type="evidence" value="ECO:0007669"/>
    <property type="project" value="InterPro"/>
</dbReference>
<feature type="region of interest" description="Disordered" evidence="3">
    <location>
        <begin position="625"/>
        <end position="650"/>
    </location>
</feature>
<evidence type="ECO:0000256" key="2">
    <source>
        <dbReference type="ARBA" id="ARBA00023242"/>
    </source>
</evidence>
<feature type="region of interest" description="Disordered" evidence="3">
    <location>
        <begin position="871"/>
        <end position="897"/>
    </location>
</feature>
<dbReference type="PANTHER" id="PTHR47783:SF1">
    <property type="entry name" value="ZN(II)2CYS6 TRANSCRIPTION FACTOR (EUROFUNG)"/>
    <property type="match status" value="1"/>
</dbReference>
<feature type="compositionally biased region" description="Basic and acidic residues" evidence="3">
    <location>
        <begin position="140"/>
        <end position="155"/>
    </location>
</feature>
<dbReference type="PROSITE" id="PS00463">
    <property type="entry name" value="ZN2_CY6_FUNGAL_1"/>
    <property type="match status" value="1"/>
</dbReference>
<accession>A0A8H8R1J7</accession>
<protein>
    <submittedName>
        <fullName evidence="5">Putative transcriptional regulatory protein</fullName>
    </submittedName>
</protein>
<dbReference type="EMBL" id="QGMH01000080">
    <property type="protein sequence ID" value="TVY25971.1"/>
    <property type="molecule type" value="Genomic_DNA"/>
</dbReference>
<organism evidence="5 6">
    <name type="scientific">Lachnellula hyalina</name>
    <dbReference type="NCBI Taxonomy" id="1316788"/>
    <lineage>
        <taxon>Eukaryota</taxon>
        <taxon>Fungi</taxon>
        <taxon>Dikarya</taxon>
        <taxon>Ascomycota</taxon>
        <taxon>Pezizomycotina</taxon>
        <taxon>Leotiomycetes</taxon>
        <taxon>Helotiales</taxon>
        <taxon>Lachnaceae</taxon>
        <taxon>Lachnellula</taxon>
    </lineage>
</organism>
<feature type="region of interest" description="Disordered" evidence="3">
    <location>
        <begin position="386"/>
        <end position="410"/>
    </location>
</feature>
<dbReference type="SUPFAM" id="SSF57701">
    <property type="entry name" value="Zn2/Cys6 DNA-binding domain"/>
    <property type="match status" value="1"/>
</dbReference>
<sequence length="976" mass="107739">MSSPSPSSGMSPVPTNTQKQIRFVNNGGQPPAKRRRINAACRTCRKRKTRCDGKRPLCSTCIENGHECLGYADGVEIITGKRERKDSVLGLGMGRSGDVDEEEKEDDIKFRGNGKLDKQENTVHGSPEVYRTNPQSRPYLESDSKPPLTRRDTGSLKEIDGAIYDDESSPLESQRVPYFRYFGPTAIVPGFKQMVVSVREHRRSTGTNSAVAMSPGSGGSVYGTPSHASDSKSAVDMPIYNQEDSLPVHRLIIHLVETFFAHMGSNYPFLRQKSFIHRVEERSAEPILVDAVCALAARFSEHPLLSASYDSSYPKSDYGHVFARRAKAAVVDTFPCPSIAAVQACLLLAYEGFGSNQDSALWMYLGCAIRMAVDLGLQKLDGVKHQGEKDPAAQRVSTDSIRSDPPAAISTQDKKLVEKERVDTLWAVFMLDRVISSGTGRPVTLRGKDFELTFPALDSFESGWPNPFPPLIQIIHLYGRVSDLLNNIRDVKDVTPKKIDGLTAMEKDLTLFYQKLDTRLIFNAANFQHYVKIGEGTNFILVHFWFHTLIMLVHQPTLMHSFKGQIRNLLPNSRELSMSSAKTIADILSFAELIDPRSFIGNPFTSQPMYIAACAFLMETAAHTSQPSSRDATPPEPTSKGAQSKTGNRVKDLQKHSLLASAANQNYQRCYKALQQLESYWSGARYILVALDQKAKGIWDPETYTEQEYESTKSKQDMIPNWRRKLSLSAPSPGRLGDLLSPILETAPGSPQIDHSQAIGWSLTGTTNSPSSNLTFMYQNRDGEQVQQLPPPTAAGNMIYDPIRSSLPESTAGSTSAVTYPPNPRIPLYVSQLHQRKYQPMAPPASKYSQSSPDQVSKSDAQMLLELQNSPMAQTPGSHHSFDGIPSPNNSRSDTRAGTYGYPYNMFPGPNSYLGLGGAGDMMMMQSQDIDMSTMGGDMMPWLEYLPQDVLNYFDGGGRNAPIPGDGSMNGNVKFG</sequence>
<keyword evidence="2" id="KW-0539">Nucleus</keyword>
<name>A0A8H8R1J7_9HELO</name>
<dbReference type="AlphaFoldDB" id="A0A8H8R1J7"/>
<dbReference type="InterPro" id="IPR036864">
    <property type="entry name" value="Zn2-C6_fun-type_DNA-bd_sf"/>
</dbReference>
<dbReference type="RefSeq" id="XP_031004759.1">
    <property type="nucleotide sequence ID" value="XM_031149959.1"/>
</dbReference>
<dbReference type="PANTHER" id="PTHR47783">
    <property type="entry name" value="ZN(II)2CYS6 TRANSCRIPTION FACTOR (EUROFUNG)-RELATED"/>
    <property type="match status" value="1"/>
</dbReference>
<feature type="region of interest" description="Disordered" evidence="3">
    <location>
        <begin position="206"/>
        <end position="228"/>
    </location>
</feature>
<feature type="region of interest" description="Disordered" evidence="3">
    <location>
        <begin position="1"/>
        <end position="34"/>
    </location>
</feature>